<dbReference type="eggNOG" id="COG3631">
    <property type="taxonomic scope" value="Bacteria"/>
</dbReference>
<dbReference type="SUPFAM" id="SSF88659">
    <property type="entry name" value="Sigma3 and sigma4 domains of RNA polymerase sigma factors"/>
    <property type="match status" value="1"/>
</dbReference>
<comment type="subunit">
    <text evidence="2">Interacts transiently with the RNA polymerase catalytic core formed by RpoA, RpoB, RpoC and RpoZ (2 alpha, 1 beta, 1 beta' and 1 omega subunit) to form the RNA polymerase holoenzyme that can initiate transcription.</text>
</comment>
<dbReference type="InterPro" id="IPR036388">
    <property type="entry name" value="WH-like_DNA-bd_sf"/>
</dbReference>
<dbReference type="NCBIfam" id="TIGR02960">
    <property type="entry name" value="SigX5"/>
    <property type="match status" value="1"/>
</dbReference>
<dbReference type="eggNOG" id="COG1595">
    <property type="taxonomic scope" value="Bacteria"/>
</dbReference>
<dbReference type="GO" id="GO:0003899">
    <property type="term" value="F:DNA-directed RNA polymerase activity"/>
    <property type="evidence" value="ECO:0007669"/>
    <property type="project" value="UniProtKB-EC"/>
</dbReference>
<dbReference type="Pfam" id="PF08281">
    <property type="entry name" value="Sigma70_r4_2"/>
    <property type="match status" value="1"/>
</dbReference>
<dbReference type="RefSeq" id="WP_023562304.1">
    <property type="nucleotide sequence ID" value="NC_022657.1"/>
</dbReference>
<keyword evidence="8" id="KW-0548">Nucleotidyltransferase</keyword>
<dbReference type="PANTHER" id="PTHR43133">
    <property type="entry name" value="RNA POLYMERASE ECF-TYPE SIGMA FACTO"/>
    <property type="match status" value="1"/>
</dbReference>
<dbReference type="STRING" id="1246995.AFR_38580"/>
<dbReference type="InterPro" id="IPR013249">
    <property type="entry name" value="RNA_pol_sigma70_r4_t2"/>
</dbReference>
<organism evidence="8 9">
    <name type="scientific">Actinoplanes friuliensis DSM 7358</name>
    <dbReference type="NCBI Taxonomy" id="1246995"/>
    <lineage>
        <taxon>Bacteria</taxon>
        <taxon>Bacillati</taxon>
        <taxon>Actinomycetota</taxon>
        <taxon>Actinomycetes</taxon>
        <taxon>Micromonosporales</taxon>
        <taxon>Micromonosporaceae</taxon>
        <taxon>Actinoplanes</taxon>
    </lineage>
</organism>
<dbReference type="EC" id="2.7.7.6" evidence="8"/>
<dbReference type="OrthoDB" id="6689546at2"/>
<evidence type="ECO:0000256" key="3">
    <source>
        <dbReference type="ARBA" id="ARBA00023015"/>
    </source>
</evidence>
<dbReference type="AlphaFoldDB" id="U5WD70"/>
<dbReference type="InterPro" id="IPR014284">
    <property type="entry name" value="RNA_pol_sigma-70_dom"/>
</dbReference>
<dbReference type="NCBIfam" id="NF006089">
    <property type="entry name" value="PRK08241.1"/>
    <property type="match status" value="1"/>
</dbReference>
<dbReference type="InterPro" id="IPR032710">
    <property type="entry name" value="NTF2-like_dom_sf"/>
</dbReference>
<dbReference type="KEGG" id="afs:AFR_38580"/>
<sequence>MDLAALRPELLAHCYRMLGSIHDAEDAVQETLVRAWRGYDGFEGRASPRRWAYAIATRVCLTALDQRTRRALPSGLGTDEVAWLEPLPDALLHTGTPDPAGLALARSGIRLAFVAALQHLSPRQRSALVLGDVLGWPVAEVAEALGTTPASVNSALQRARAQLRRLDLDEDQIAEPAPGVLDRYAAAFEAADLPTLAGLLSADVTLEMPPRPDWYAGRDATLAFLRTNVLRPGAWQLIPARANNQPAFIVNEADGTPHGLQVLDIHDGRLTRLFAFLDPALARRAG</sequence>
<dbReference type="Gene3D" id="1.10.10.10">
    <property type="entry name" value="Winged helix-like DNA-binding domain superfamily/Winged helix DNA-binding domain"/>
    <property type="match status" value="1"/>
</dbReference>
<feature type="domain" description="RNA polymerase sigma factor 70 region 4 type 2" evidence="7">
    <location>
        <begin position="111"/>
        <end position="163"/>
    </location>
</feature>
<dbReference type="PATRIC" id="fig|1246995.3.peg.7806"/>
<evidence type="ECO:0000313" key="9">
    <source>
        <dbReference type="Proteomes" id="UP000017746"/>
    </source>
</evidence>
<protein>
    <submittedName>
        <fullName evidence="8">RNA polymerase factor sigma-70</fullName>
        <ecNumber evidence="8">2.7.7.6</ecNumber>
    </submittedName>
</protein>
<evidence type="ECO:0000256" key="5">
    <source>
        <dbReference type="ARBA" id="ARBA00023163"/>
    </source>
</evidence>
<comment type="similarity">
    <text evidence="1">Belongs to the sigma-70 factor family. ECF subfamily.</text>
</comment>
<keyword evidence="3" id="KW-0805">Transcription regulation</keyword>
<keyword evidence="9" id="KW-1185">Reference proteome</keyword>
<keyword evidence="4" id="KW-0731">Sigma factor</keyword>
<dbReference type="SUPFAM" id="SSF88946">
    <property type="entry name" value="Sigma2 domain of RNA polymerase sigma factors"/>
    <property type="match status" value="1"/>
</dbReference>
<dbReference type="Pfam" id="PF04542">
    <property type="entry name" value="Sigma70_r2"/>
    <property type="match status" value="1"/>
</dbReference>
<feature type="domain" description="RNA polymerase sigma-70 region 2" evidence="6">
    <location>
        <begin position="5"/>
        <end position="69"/>
    </location>
</feature>
<dbReference type="InterPro" id="IPR014305">
    <property type="entry name" value="RNA_pol_sigma-G_actinobac"/>
</dbReference>
<keyword evidence="5" id="KW-0804">Transcription</keyword>
<reference evidence="8 9" key="1">
    <citation type="journal article" date="2014" name="J. Biotechnol.">
        <title>Complete genome sequence of the actinobacterium Actinoplanes friuliensis HAG 010964, producer of the lipopeptide antibiotic friulimycin.</title>
        <authorList>
            <person name="Ruckert C."/>
            <person name="Szczepanowski R."/>
            <person name="Albersmeier A."/>
            <person name="Goesmann A."/>
            <person name="Fischer N."/>
            <person name="Steinkamper A."/>
            <person name="Puhler A."/>
            <person name="Biener R."/>
            <person name="Schwartz D."/>
            <person name="Kalinowski J."/>
        </authorList>
    </citation>
    <scope>NUCLEOTIDE SEQUENCE [LARGE SCALE GENOMIC DNA]</scope>
    <source>
        <strain evidence="8 9">DSM 7358</strain>
    </source>
</reference>
<dbReference type="SUPFAM" id="SSF54427">
    <property type="entry name" value="NTF2-like"/>
    <property type="match status" value="1"/>
</dbReference>
<dbReference type="CDD" id="cd06171">
    <property type="entry name" value="Sigma70_r4"/>
    <property type="match status" value="1"/>
</dbReference>
<accession>U5WD70</accession>
<gene>
    <name evidence="8" type="ORF">AFR_38580</name>
</gene>
<dbReference type="GO" id="GO:0006352">
    <property type="term" value="P:DNA-templated transcription initiation"/>
    <property type="evidence" value="ECO:0007669"/>
    <property type="project" value="InterPro"/>
</dbReference>
<dbReference type="PANTHER" id="PTHR43133:SF65">
    <property type="entry name" value="ECF RNA POLYMERASE SIGMA FACTOR SIGG"/>
    <property type="match status" value="1"/>
</dbReference>
<dbReference type="NCBIfam" id="TIGR02937">
    <property type="entry name" value="sigma70-ECF"/>
    <property type="match status" value="1"/>
</dbReference>
<name>U5WD70_9ACTN</name>
<evidence type="ECO:0000256" key="4">
    <source>
        <dbReference type="ARBA" id="ARBA00023082"/>
    </source>
</evidence>
<evidence type="ECO:0000256" key="2">
    <source>
        <dbReference type="ARBA" id="ARBA00011344"/>
    </source>
</evidence>
<evidence type="ECO:0000259" key="6">
    <source>
        <dbReference type="Pfam" id="PF04542"/>
    </source>
</evidence>
<dbReference type="HOGENOM" id="CLU_043648_0_0_11"/>
<dbReference type="Proteomes" id="UP000017746">
    <property type="component" value="Chromosome"/>
</dbReference>
<dbReference type="InterPro" id="IPR013325">
    <property type="entry name" value="RNA_pol_sigma_r2"/>
</dbReference>
<dbReference type="InterPro" id="IPR039425">
    <property type="entry name" value="RNA_pol_sigma-70-like"/>
</dbReference>
<dbReference type="InterPro" id="IPR007627">
    <property type="entry name" value="RNA_pol_sigma70_r2"/>
</dbReference>
<dbReference type="EMBL" id="CP006272">
    <property type="protein sequence ID" value="AGZ45970.1"/>
    <property type="molecule type" value="Genomic_DNA"/>
</dbReference>
<dbReference type="GO" id="GO:0016987">
    <property type="term" value="F:sigma factor activity"/>
    <property type="evidence" value="ECO:0007669"/>
    <property type="project" value="UniProtKB-KW"/>
</dbReference>
<evidence type="ECO:0000256" key="1">
    <source>
        <dbReference type="ARBA" id="ARBA00010641"/>
    </source>
</evidence>
<dbReference type="Gene3D" id="1.10.1740.10">
    <property type="match status" value="1"/>
</dbReference>
<evidence type="ECO:0000259" key="7">
    <source>
        <dbReference type="Pfam" id="PF08281"/>
    </source>
</evidence>
<dbReference type="GO" id="GO:0003677">
    <property type="term" value="F:DNA binding"/>
    <property type="evidence" value="ECO:0007669"/>
    <property type="project" value="InterPro"/>
</dbReference>
<evidence type="ECO:0000313" key="8">
    <source>
        <dbReference type="EMBL" id="AGZ45970.1"/>
    </source>
</evidence>
<keyword evidence="8" id="KW-0808">Transferase</keyword>
<dbReference type="Gene3D" id="3.10.450.50">
    <property type="match status" value="1"/>
</dbReference>
<proteinExistence type="inferred from homology"/>
<dbReference type="InterPro" id="IPR013324">
    <property type="entry name" value="RNA_pol_sigma_r3/r4-like"/>
</dbReference>